<sequence length="80" mass="8825">MLKSLSSPCCKKVASGVHMTGSADKRPPEETASDGENKTLNFKVDLEFKKEFKGFAGSQGITMTELLKEGFELSKKKRLK</sequence>
<dbReference type="Gene3D" id="1.10.1220.10">
    <property type="entry name" value="Met repressor-like"/>
    <property type="match status" value="1"/>
</dbReference>
<dbReference type="AlphaFoldDB" id="A0A168S5F3"/>
<dbReference type="GO" id="GO:0006355">
    <property type="term" value="P:regulation of DNA-templated transcription"/>
    <property type="evidence" value="ECO:0007669"/>
    <property type="project" value="InterPro"/>
</dbReference>
<dbReference type="InterPro" id="IPR013321">
    <property type="entry name" value="Arc_rbn_hlx_hlx"/>
</dbReference>
<evidence type="ECO:0000256" key="1">
    <source>
        <dbReference type="SAM" id="MobiDB-lite"/>
    </source>
</evidence>
<accession>A0A168S5F3</accession>
<proteinExistence type="predicted"/>
<dbReference type="EMBL" id="KU922119">
    <property type="protein sequence ID" value="ANC67884.1"/>
    <property type="molecule type" value="Genomic_DNA"/>
</dbReference>
<organism evidence="2">
    <name type="scientific">Xanthobacter autotrophicus</name>
    <dbReference type="NCBI Taxonomy" id="280"/>
    <lineage>
        <taxon>Bacteria</taxon>
        <taxon>Pseudomonadati</taxon>
        <taxon>Pseudomonadota</taxon>
        <taxon>Alphaproteobacteria</taxon>
        <taxon>Hyphomicrobiales</taxon>
        <taxon>Xanthobacteraceae</taxon>
        <taxon>Xanthobacter</taxon>
    </lineage>
</organism>
<evidence type="ECO:0000313" key="2">
    <source>
        <dbReference type="EMBL" id="ANC67884.1"/>
    </source>
</evidence>
<name>A0A168S5F3_XANAU</name>
<feature type="region of interest" description="Disordered" evidence="1">
    <location>
        <begin position="16"/>
        <end position="37"/>
    </location>
</feature>
<protein>
    <submittedName>
        <fullName evidence="2">Uncharacterized protein</fullName>
    </submittedName>
</protein>
<reference evidence="2" key="1">
    <citation type="submission" date="2016-03" db="EMBL/GenBank/DDBJ databases">
        <authorList>
            <person name="Ploux O."/>
        </authorList>
    </citation>
    <scope>NUCLEOTIDE SEQUENCE</scope>
    <source>
        <strain evidence="2">EL4</strain>
    </source>
</reference>